<proteinExistence type="predicted"/>
<dbReference type="AlphaFoldDB" id="A0AAD8JP61"/>
<evidence type="ECO:0000313" key="2">
    <source>
        <dbReference type="Proteomes" id="UP001229421"/>
    </source>
</evidence>
<dbReference type="Proteomes" id="UP001229421">
    <property type="component" value="Unassembled WGS sequence"/>
</dbReference>
<evidence type="ECO:0000313" key="1">
    <source>
        <dbReference type="EMBL" id="KAK1408140.1"/>
    </source>
</evidence>
<reference evidence="1" key="1">
    <citation type="journal article" date="2023" name="bioRxiv">
        <title>Improved chromosome-level genome assembly for marigold (Tagetes erecta).</title>
        <authorList>
            <person name="Jiang F."/>
            <person name="Yuan L."/>
            <person name="Wang S."/>
            <person name="Wang H."/>
            <person name="Xu D."/>
            <person name="Wang A."/>
            <person name="Fan W."/>
        </authorList>
    </citation>
    <scope>NUCLEOTIDE SEQUENCE</scope>
    <source>
        <strain evidence="1">WSJ</strain>
        <tissue evidence="1">Leaf</tissue>
    </source>
</reference>
<comment type="caution">
    <text evidence="1">The sequence shown here is derived from an EMBL/GenBank/DDBJ whole genome shotgun (WGS) entry which is preliminary data.</text>
</comment>
<organism evidence="1 2">
    <name type="scientific">Tagetes erecta</name>
    <name type="common">African marigold</name>
    <dbReference type="NCBI Taxonomy" id="13708"/>
    <lineage>
        <taxon>Eukaryota</taxon>
        <taxon>Viridiplantae</taxon>
        <taxon>Streptophyta</taxon>
        <taxon>Embryophyta</taxon>
        <taxon>Tracheophyta</taxon>
        <taxon>Spermatophyta</taxon>
        <taxon>Magnoliopsida</taxon>
        <taxon>eudicotyledons</taxon>
        <taxon>Gunneridae</taxon>
        <taxon>Pentapetalae</taxon>
        <taxon>asterids</taxon>
        <taxon>campanulids</taxon>
        <taxon>Asterales</taxon>
        <taxon>Asteraceae</taxon>
        <taxon>Asteroideae</taxon>
        <taxon>Heliantheae alliance</taxon>
        <taxon>Tageteae</taxon>
        <taxon>Tagetes</taxon>
    </lineage>
</organism>
<accession>A0AAD8JP61</accession>
<dbReference type="EMBL" id="JAUHHV010000011">
    <property type="protein sequence ID" value="KAK1408140.1"/>
    <property type="molecule type" value="Genomic_DNA"/>
</dbReference>
<keyword evidence="2" id="KW-1185">Reference proteome</keyword>
<name>A0AAD8JP61_TARER</name>
<gene>
    <name evidence="1" type="ORF">QVD17_39774</name>
</gene>
<sequence>MESHRIDFKDHASVMDHIEDAGLNFTTTKNDSEHAHIHLIKEIVETYEYVKKIGFQLSDNAENRISTK</sequence>
<protein>
    <submittedName>
        <fullName evidence="1">Uncharacterized protein</fullName>
    </submittedName>
</protein>